<keyword evidence="1" id="KW-1133">Transmembrane helix</keyword>
<dbReference type="Proteomes" id="UP001144397">
    <property type="component" value="Unassembled WGS sequence"/>
</dbReference>
<accession>A0A9W6CR75</accession>
<dbReference type="AlphaFoldDB" id="A0A9W6CR75"/>
<proteinExistence type="predicted"/>
<protein>
    <submittedName>
        <fullName evidence="2">Uncharacterized protein</fullName>
    </submittedName>
</protein>
<evidence type="ECO:0000313" key="3">
    <source>
        <dbReference type="Proteomes" id="UP001144397"/>
    </source>
</evidence>
<evidence type="ECO:0000256" key="1">
    <source>
        <dbReference type="SAM" id="Phobius"/>
    </source>
</evidence>
<keyword evidence="1" id="KW-0812">Transmembrane</keyword>
<feature type="transmembrane region" description="Helical" evidence="1">
    <location>
        <begin position="35"/>
        <end position="57"/>
    </location>
</feature>
<organism evidence="2 3">
    <name type="scientific">Xanthobacter flavus</name>
    <dbReference type="NCBI Taxonomy" id="281"/>
    <lineage>
        <taxon>Bacteria</taxon>
        <taxon>Pseudomonadati</taxon>
        <taxon>Pseudomonadota</taxon>
        <taxon>Alphaproteobacteria</taxon>
        <taxon>Hyphomicrobiales</taxon>
        <taxon>Xanthobacteraceae</taxon>
        <taxon>Xanthobacter</taxon>
    </lineage>
</organism>
<name>A0A9W6CR75_XANFL</name>
<evidence type="ECO:0000313" key="2">
    <source>
        <dbReference type="EMBL" id="GLI24970.1"/>
    </source>
</evidence>
<comment type="caution">
    <text evidence="2">The sequence shown here is derived from an EMBL/GenBank/DDBJ whole genome shotgun (WGS) entry which is preliminary data.</text>
</comment>
<keyword evidence="1" id="KW-0472">Membrane</keyword>
<gene>
    <name evidence="2" type="ORF">XFLAVUS301_46440</name>
</gene>
<sequence>MPGPSARPAADGSGGRAFEKMPDAGPFGLPEYDTAWLLFWIAVGLGAIFAVIVWKLVPACRDA</sequence>
<dbReference type="EMBL" id="BSDO01000009">
    <property type="protein sequence ID" value="GLI24970.1"/>
    <property type="molecule type" value="Genomic_DNA"/>
</dbReference>
<reference evidence="2" key="1">
    <citation type="submission" date="2022-12" db="EMBL/GenBank/DDBJ databases">
        <title>Reference genome sequencing for broad-spectrum identification of bacterial and archaeal isolates by mass spectrometry.</title>
        <authorList>
            <person name="Sekiguchi Y."/>
            <person name="Tourlousse D.M."/>
        </authorList>
    </citation>
    <scope>NUCLEOTIDE SEQUENCE</scope>
    <source>
        <strain evidence="2">301</strain>
    </source>
</reference>